<sequence>MASQHKKDKYSHKKSKPNHPVTKSHYKACNNIDHQVIFIDLAKPRKDEFGGYPKTSGPPEEKHLPAENEE</sequence>
<evidence type="ECO:0000313" key="2">
    <source>
        <dbReference type="EMBL" id="KAL3520347.1"/>
    </source>
</evidence>
<reference evidence="2 3" key="1">
    <citation type="submission" date="2024-11" db="EMBL/GenBank/DDBJ databases">
        <title>A near-complete genome assembly of Cinchona calisaya.</title>
        <authorList>
            <person name="Lian D.C."/>
            <person name="Zhao X.W."/>
            <person name="Wei L."/>
        </authorList>
    </citation>
    <scope>NUCLEOTIDE SEQUENCE [LARGE SCALE GENOMIC DNA]</scope>
    <source>
        <tissue evidence="2">Nenye</tissue>
    </source>
</reference>
<feature type="region of interest" description="Disordered" evidence="1">
    <location>
        <begin position="44"/>
        <end position="70"/>
    </location>
</feature>
<evidence type="ECO:0000313" key="3">
    <source>
        <dbReference type="Proteomes" id="UP001630127"/>
    </source>
</evidence>
<feature type="compositionally biased region" description="Basic and acidic residues" evidence="1">
    <location>
        <begin position="59"/>
        <end position="70"/>
    </location>
</feature>
<proteinExistence type="predicted"/>
<gene>
    <name evidence="2" type="ORF">ACH5RR_018496</name>
</gene>
<dbReference type="EMBL" id="JBJUIK010000008">
    <property type="protein sequence ID" value="KAL3520347.1"/>
    <property type="molecule type" value="Genomic_DNA"/>
</dbReference>
<comment type="caution">
    <text evidence="2">The sequence shown here is derived from an EMBL/GenBank/DDBJ whole genome shotgun (WGS) entry which is preliminary data.</text>
</comment>
<name>A0ABD2ZLN3_9GENT</name>
<organism evidence="2 3">
    <name type="scientific">Cinchona calisaya</name>
    <dbReference type="NCBI Taxonomy" id="153742"/>
    <lineage>
        <taxon>Eukaryota</taxon>
        <taxon>Viridiplantae</taxon>
        <taxon>Streptophyta</taxon>
        <taxon>Embryophyta</taxon>
        <taxon>Tracheophyta</taxon>
        <taxon>Spermatophyta</taxon>
        <taxon>Magnoliopsida</taxon>
        <taxon>eudicotyledons</taxon>
        <taxon>Gunneridae</taxon>
        <taxon>Pentapetalae</taxon>
        <taxon>asterids</taxon>
        <taxon>lamiids</taxon>
        <taxon>Gentianales</taxon>
        <taxon>Rubiaceae</taxon>
        <taxon>Cinchonoideae</taxon>
        <taxon>Cinchoneae</taxon>
        <taxon>Cinchona</taxon>
    </lineage>
</organism>
<accession>A0ABD2ZLN3</accession>
<dbReference type="AlphaFoldDB" id="A0ABD2ZLN3"/>
<feature type="region of interest" description="Disordered" evidence="1">
    <location>
        <begin position="1"/>
        <end position="25"/>
    </location>
</feature>
<protein>
    <submittedName>
        <fullName evidence="2">Uncharacterized protein</fullName>
    </submittedName>
</protein>
<keyword evidence="3" id="KW-1185">Reference proteome</keyword>
<dbReference type="Proteomes" id="UP001630127">
    <property type="component" value="Unassembled WGS sequence"/>
</dbReference>
<evidence type="ECO:0000256" key="1">
    <source>
        <dbReference type="SAM" id="MobiDB-lite"/>
    </source>
</evidence>